<dbReference type="PROSITE" id="PS51272">
    <property type="entry name" value="SLH"/>
    <property type="match status" value="3"/>
</dbReference>
<reference evidence="3 4" key="1">
    <citation type="submission" date="2024-02" db="EMBL/GenBank/DDBJ databases">
        <title>A nitrogen-fixing paenibacillus bacterium.</title>
        <authorList>
            <person name="Zhang W.L."/>
            <person name="Chen S.F."/>
        </authorList>
    </citation>
    <scope>NUCLEOTIDE SEQUENCE [LARGE SCALE GENOMIC DNA]</scope>
    <source>
        <strain evidence="3 4">M1</strain>
    </source>
</reference>
<dbReference type="InterPro" id="IPR051465">
    <property type="entry name" value="Cell_Envelope_Struct_Comp"/>
</dbReference>
<dbReference type="Pfam" id="PF00395">
    <property type="entry name" value="SLH"/>
    <property type="match status" value="3"/>
</dbReference>
<evidence type="ECO:0000259" key="2">
    <source>
        <dbReference type="PROSITE" id="PS51272"/>
    </source>
</evidence>
<evidence type="ECO:0000313" key="3">
    <source>
        <dbReference type="EMBL" id="MEF2965693.1"/>
    </source>
</evidence>
<accession>A0ABU7VPN9</accession>
<comment type="caution">
    <text evidence="3">The sequence shown here is derived from an EMBL/GenBank/DDBJ whole genome shotgun (WGS) entry which is preliminary data.</text>
</comment>
<dbReference type="RefSeq" id="WP_331845926.1">
    <property type="nucleotide sequence ID" value="NZ_JAZHPZ010000003.1"/>
</dbReference>
<dbReference type="Proteomes" id="UP001306950">
    <property type="component" value="Unassembled WGS sequence"/>
</dbReference>
<feature type="domain" description="SLH" evidence="2">
    <location>
        <begin position="1344"/>
        <end position="1407"/>
    </location>
</feature>
<proteinExistence type="predicted"/>
<feature type="region of interest" description="Disordered" evidence="1">
    <location>
        <begin position="1112"/>
        <end position="1147"/>
    </location>
</feature>
<dbReference type="InterPro" id="IPR001119">
    <property type="entry name" value="SLH_dom"/>
</dbReference>
<sequence length="1464" mass="151651">MTGDGSADNPYVITTLKQLNDVRNDLSAHYILGADIDASETAAWNNGEGFVPIGINALGSGAYAFEGVLDGRGYVIRNLTIDWSGSESVGLFGTVGNNGVIRNVGLAGGTVKGSGTGTGGLVGYNQGTVDNSYSSAKVFGNHYTGGLVGFNDRTGEITDSYATGNVTASGYDAGGLTGENAGDIEFSYASGEVGGTYNVGGLAGNNAAGVINQSYAAGKVAGYSNIGGLIGTMHGGNLNDAYAIGDVNGSLGVGGLIGQTIDLGVIKNSYASGYVSGINFVGGVIGHNSSAYFLNIYWDADTTGQAAMCGSDPHSGCGGNGLTTSQALTQANYTGWDFSNVWYMAGGATRPFLRSEWSAEIANAHQLQLIALNLDADYKLAEDIDFGDTFVDGSSDMWATSGSSGGGFIPLGSTLNGWSSFTGSLDGQGRTITGLYINGNVYPGGNAGLFSSIYGEVSRLHLIDGQVTGGNRIGLLAGDNGTSGRIADVHASGEVTGGIFAAGGLIGYNVGSIGNSSWNGSVQGMSAVGGLVGWNNSGSVLNEVSAIGRVGGISDIGGLVGNNAGIINLSYADSNTSGTTIVGGLVGRNAAGAMVSQSFASGNITGSDSVGGLAGTNISNIFNSYATGSIQGSSNMGGLVGQNTGIIQNAYAVVTFSGGDEIGGLVGLNIGLVGASFYNTETTGKSDTGKGEPLSTAAMKQSAAYGSGWNWGGLWGIQEGKSYPFLQGIDAAAQPDIASPTVVDAMILGEHPDQIALTLDEEVEASGGSGLSVMAGGEAVPLTRVEGTGSKTLVLTLTQAMDPGRQTFLSYDNGVGSIADPAGNRLLGFENMPVEFIPDADTEPPTIEISMTKTDGSGYMDGEWTNQSVGVHVEAYDSGSVTSVTYSTDGEATWNPYFDDIVLNEDGTYHLAFKAVDAAGNEAAERRTVNISTSGILLTPTLVNADGSEYANGEWANASVTVSVYAKAGDLGIASFTYSLDGGDLQPYANREPIAISDDGVHNLRFEAEDEAGNTRSLEIAVNIDKTPPSVALNPDGRETASASAATAVTVSDTLSGPDASSLQYVWTTSGTAPTEGWAPFVNGSVLKIDNADGDWFVHVRALDRAGNESKVSSRRFRLSGQETNEPGGNESDRSSHSGGSRASGSVYPVGLEGRKIDFPGGRLIIPAGALNRQFNVNIDEFVGIGSLPFEDGERLIGKVIELKLDAAEKFDKAVTVHLFFDPESVRKENEELGLYRLDEEAKRWTRLDQVDVDWEQGMAGGKTVLFGKFAIIASGKAEEQHPELQTGSRFTDVQRHWAQNYIEKLADTGAVNGFQDGSFRPDHNISRAEFAAILVRALNLTDTEGKTFTDTKGHWAEEAIGAAYSHGIVKGYASGNFGPDDPITREQMAVMLVQALHLPDPASETSFADQDQIAGWARNSVMAAAGAGLLSGYPDNTFIPEAQATRAEAVAAIWRAVEDWKRL</sequence>
<dbReference type="Pfam" id="PF07581">
    <property type="entry name" value="Glug"/>
    <property type="match status" value="1"/>
</dbReference>
<feature type="compositionally biased region" description="Low complexity" evidence="1">
    <location>
        <begin position="1137"/>
        <end position="1146"/>
    </location>
</feature>
<dbReference type="PANTHER" id="PTHR43308:SF5">
    <property type="entry name" value="S-LAYER PROTEIN _ PEPTIDOGLYCAN ENDO-BETA-N-ACETYLGLUCOSAMINIDASE"/>
    <property type="match status" value="1"/>
</dbReference>
<dbReference type="PANTHER" id="PTHR43308">
    <property type="entry name" value="OUTER MEMBRANE PROTEIN ALPHA-RELATED"/>
    <property type="match status" value="1"/>
</dbReference>
<feature type="domain" description="SLH" evidence="2">
    <location>
        <begin position="1408"/>
        <end position="1464"/>
    </location>
</feature>
<dbReference type="EMBL" id="JAZHPZ010000003">
    <property type="protein sequence ID" value="MEF2965693.1"/>
    <property type="molecule type" value="Genomic_DNA"/>
</dbReference>
<name>A0ABU7VPN9_9BACL</name>
<keyword evidence="4" id="KW-1185">Reference proteome</keyword>
<feature type="domain" description="SLH" evidence="2">
    <location>
        <begin position="1286"/>
        <end position="1343"/>
    </location>
</feature>
<protein>
    <submittedName>
        <fullName evidence="3">S-layer homology domain-containing protein</fullName>
    </submittedName>
</protein>
<evidence type="ECO:0000256" key="1">
    <source>
        <dbReference type="SAM" id="MobiDB-lite"/>
    </source>
</evidence>
<dbReference type="InterPro" id="IPR011493">
    <property type="entry name" value="GLUG"/>
</dbReference>
<dbReference type="Gene3D" id="2.160.20.110">
    <property type="match status" value="3"/>
</dbReference>
<organism evidence="3 4">
    <name type="scientific">Paenibacillus haidiansis</name>
    <dbReference type="NCBI Taxonomy" id="1574488"/>
    <lineage>
        <taxon>Bacteria</taxon>
        <taxon>Bacillati</taxon>
        <taxon>Bacillota</taxon>
        <taxon>Bacilli</taxon>
        <taxon>Bacillales</taxon>
        <taxon>Paenibacillaceae</taxon>
        <taxon>Paenibacillus</taxon>
    </lineage>
</organism>
<evidence type="ECO:0000313" key="4">
    <source>
        <dbReference type="Proteomes" id="UP001306950"/>
    </source>
</evidence>
<gene>
    <name evidence="3" type="ORF">V3851_07620</name>
</gene>